<evidence type="ECO:0000313" key="9">
    <source>
        <dbReference type="EMBL" id="MTR80166.1"/>
    </source>
</evidence>
<gene>
    <name evidence="5 8" type="primary">sepF</name>
    <name evidence="8" type="ORF">ERS852420_00595</name>
    <name evidence="9" type="ORF">GMD30_00275</name>
    <name evidence="7" type="ORF">M72_05851</name>
</gene>
<feature type="compositionally biased region" description="Polar residues" evidence="6">
    <location>
        <begin position="67"/>
        <end position="76"/>
    </location>
</feature>
<dbReference type="GeneID" id="99746183"/>
<keyword evidence="1 5" id="KW-0132">Cell division</keyword>
<dbReference type="InterPro" id="IPR007561">
    <property type="entry name" value="Cell_div_SepF/SepF-rel"/>
</dbReference>
<name>A0A0M6WMZ4_9FIRM</name>
<organism evidence="7 10">
    <name type="scientific">Roseburia faecis</name>
    <dbReference type="NCBI Taxonomy" id="301302"/>
    <lineage>
        <taxon>Bacteria</taxon>
        <taxon>Bacillati</taxon>
        <taxon>Bacillota</taxon>
        <taxon>Clostridia</taxon>
        <taxon>Lachnospirales</taxon>
        <taxon>Lachnospiraceae</taxon>
        <taxon>Roseburia</taxon>
    </lineage>
</organism>
<dbReference type="STRING" id="301302.ERS852420_00595"/>
<dbReference type="OrthoDB" id="9815206at2"/>
<protein>
    <recommendedName>
        <fullName evidence="5">Cell division protein SepF</fullName>
    </recommendedName>
</protein>
<dbReference type="HAMAP" id="MF_01197">
    <property type="entry name" value="SepF"/>
    <property type="match status" value="1"/>
</dbReference>
<reference evidence="7" key="1">
    <citation type="submission" date="2015-05" db="EMBL/GenBank/DDBJ databases">
        <authorList>
            <person name="Wang D.B."/>
            <person name="Wang M."/>
        </authorList>
    </citation>
    <scope>NUCLEOTIDE SEQUENCE [LARGE SCALE GENOMIC DNA]</scope>
    <source>
        <strain evidence="7">M72</strain>
    </source>
</reference>
<evidence type="ECO:0000313" key="12">
    <source>
        <dbReference type="Proteomes" id="UP000446657"/>
    </source>
</evidence>
<comment type="similarity">
    <text evidence="5">Belongs to the SepF family.</text>
</comment>
<keyword evidence="2 5" id="KW-0717">Septation</keyword>
<feature type="compositionally biased region" description="Acidic residues" evidence="6">
    <location>
        <begin position="18"/>
        <end position="34"/>
    </location>
</feature>
<dbReference type="PANTHER" id="PTHR35798:SF1">
    <property type="entry name" value="CELL DIVISION PROTEIN SEPF"/>
    <property type="match status" value="1"/>
</dbReference>
<evidence type="ECO:0000313" key="11">
    <source>
        <dbReference type="Proteomes" id="UP000095495"/>
    </source>
</evidence>
<evidence type="ECO:0000313" key="7">
    <source>
        <dbReference type="EMBL" id="CRL38124.1"/>
    </source>
</evidence>
<reference evidence="9 12" key="3">
    <citation type="journal article" date="2019" name="Nat. Med.">
        <title>A library of human gut bacterial isolates paired with longitudinal multiomics data enables mechanistic microbiome research.</title>
        <authorList>
            <person name="Poyet M."/>
            <person name="Groussin M."/>
            <person name="Gibbons S.M."/>
            <person name="Avila-Pacheco J."/>
            <person name="Jiang X."/>
            <person name="Kearney S.M."/>
            <person name="Perrotta A.R."/>
            <person name="Berdy B."/>
            <person name="Zhao S."/>
            <person name="Lieberman T.D."/>
            <person name="Swanson P.K."/>
            <person name="Smith M."/>
            <person name="Roesemann S."/>
            <person name="Alexander J.E."/>
            <person name="Rich S.A."/>
            <person name="Livny J."/>
            <person name="Vlamakis H."/>
            <person name="Clish C."/>
            <person name="Bullock K."/>
            <person name="Deik A."/>
            <person name="Scott J."/>
            <person name="Pierce K.A."/>
            <person name="Xavier R.J."/>
            <person name="Alm E.J."/>
        </authorList>
    </citation>
    <scope>NUCLEOTIDE SEQUENCE [LARGE SCALE GENOMIC DNA]</scope>
    <source>
        <strain evidence="9 12">BIOML-A1</strain>
    </source>
</reference>
<keyword evidence="3 5" id="KW-0131">Cell cycle</keyword>
<dbReference type="Proteomes" id="UP000095495">
    <property type="component" value="Unassembled WGS sequence"/>
</dbReference>
<sequence>MSIIDKFLDVMRLNDDDYEFDNEDYDYDEEEDYEVKEKKPSRRERKKEEEQQQTAATFDISEKQRQKQQNKITPINRNRRQGQPGMEVCVIKPTTIEDEIEITETLLNGRTVVINMEGLSVDIAQRIIDFTSGATFAMHGNLQKISNYIFLATPNGVDISGDIQGLMESFDLPGLN</sequence>
<dbReference type="Gene3D" id="3.30.110.150">
    <property type="entry name" value="SepF-like protein"/>
    <property type="match status" value="1"/>
</dbReference>
<proteinExistence type="inferred from homology"/>
<dbReference type="EMBL" id="CYXV01000002">
    <property type="protein sequence ID" value="CUM77522.1"/>
    <property type="molecule type" value="Genomic_DNA"/>
</dbReference>
<evidence type="ECO:0000256" key="6">
    <source>
        <dbReference type="SAM" id="MobiDB-lite"/>
    </source>
</evidence>
<dbReference type="GO" id="GO:0043093">
    <property type="term" value="P:FtsZ-dependent cytokinesis"/>
    <property type="evidence" value="ECO:0007669"/>
    <property type="project" value="UniProtKB-UniRule"/>
</dbReference>
<comment type="subcellular location">
    <subcellularLocation>
        <location evidence="5">Cytoplasm</location>
    </subcellularLocation>
    <text evidence="5">Localizes to the division site, in a FtsZ-dependent manner.</text>
</comment>
<accession>A0A0M6WMZ4</accession>
<evidence type="ECO:0000313" key="8">
    <source>
        <dbReference type="EMBL" id="CUM77522.1"/>
    </source>
</evidence>
<dbReference type="Pfam" id="PF04472">
    <property type="entry name" value="SepF"/>
    <property type="match status" value="1"/>
</dbReference>
<comment type="subunit">
    <text evidence="5">Homodimer. Interacts with FtsZ.</text>
</comment>
<keyword evidence="5" id="KW-0963">Cytoplasm</keyword>
<evidence type="ECO:0000256" key="3">
    <source>
        <dbReference type="ARBA" id="ARBA00023306"/>
    </source>
</evidence>
<dbReference type="Proteomes" id="UP000446657">
    <property type="component" value="Unassembled WGS sequence"/>
</dbReference>
<feature type="region of interest" description="Disordered" evidence="6">
    <location>
        <begin position="18"/>
        <end position="83"/>
    </location>
</feature>
<dbReference type="PANTHER" id="PTHR35798">
    <property type="entry name" value="CELL DIVISION PROTEIN SEPF"/>
    <property type="match status" value="1"/>
</dbReference>
<dbReference type="GO" id="GO:0000917">
    <property type="term" value="P:division septum assembly"/>
    <property type="evidence" value="ECO:0007669"/>
    <property type="project" value="UniProtKB-KW"/>
</dbReference>
<dbReference type="GO" id="GO:0005737">
    <property type="term" value="C:cytoplasm"/>
    <property type="evidence" value="ECO:0007669"/>
    <property type="project" value="UniProtKB-SubCell"/>
</dbReference>
<evidence type="ECO:0000256" key="4">
    <source>
        <dbReference type="ARBA" id="ARBA00044936"/>
    </source>
</evidence>
<evidence type="ECO:0000256" key="5">
    <source>
        <dbReference type="HAMAP-Rule" id="MF_01197"/>
    </source>
</evidence>
<comment type="function">
    <text evidence="4 5">Cell division protein that is part of the divisome complex and is recruited early to the Z-ring. Probably stimulates Z-ring formation, perhaps through the cross-linking of FtsZ protofilaments. Its function overlaps with FtsA.</text>
</comment>
<dbReference type="EMBL" id="WNAL01000001">
    <property type="protein sequence ID" value="MTR80166.1"/>
    <property type="molecule type" value="Genomic_DNA"/>
</dbReference>
<reference evidence="10" key="2">
    <citation type="submission" date="2015-05" db="EMBL/GenBank/DDBJ databases">
        <authorList>
            <consortium name="Pathogen Informatics"/>
        </authorList>
    </citation>
    <scope>NUCLEOTIDE SEQUENCE [LARGE SCALE GENOMIC DNA]</scope>
    <source>
        <strain evidence="8 11">2789STDY5608863</strain>
        <strain evidence="10">M72</strain>
    </source>
</reference>
<evidence type="ECO:0000256" key="1">
    <source>
        <dbReference type="ARBA" id="ARBA00022618"/>
    </source>
</evidence>
<dbReference type="Proteomes" id="UP000049979">
    <property type="component" value="Unassembled WGS sequence"/>
</dbReference>
<dbReference type="AlphaFoldDB" id="A0A0M6WMZ4"/>
<keyword evidence="10" id="KW-1185">Reference proteome</keyword>
<evidence type="ECO:0000313" key="10">
    <source>
        <dbReference type="Proteomes" id="UP000049979"/>
    </source>
</evidence>
<dbReference type="RefSeq" id="WP_055067831.1">
    <property type="nucleotide sequence ID" value="NZ_CP173697.1"/>
</dbReference>
<dbReference type="InterPro" id="IPR038594">
    <property type="entry name" value="SepF-like_sf"/>
</dbReference>
<dbReference type="EMBL" id="CVRR01000019">
    <property type="protein sequence ID" value="CRL38124.1"/>
    <property type="molecule type" value="Genomic_DNA"/>
</dbReference>
<evidence type="ECO:0000256" key="2">
    <source>
        <dbReference type="ARBA" id="ARBA00023210"/>
    </source>
</evidence>
<dbReference type="InterPro" id="IPR023052">
    <property type="entry name" value="Cell_div_SepF"/>
</dbReference>